<keyword evidence="4" id="KW-0808">Transferase</keyword>
<dbReference type="InterPro" id="IPR017441">
    <property type="entry name" value="Protein_kinase_ATP_BS"/>
</dbReference>
<dbReference type="PROSITE" id="PS00108">
    <property type="entry name" value="PROTEIN_KINASE_ST"/>
    <property type="match status" value="1"/>
</dbReference>
<dbReference type="InterPro" id="IPR008271">
    <property type="entry name" value="Ser/Thr_kinase_AS"/>
</dbReference>
<dbReference type="SUPFAM" id="SSF56112">
    <property type="entry name" value="Protein kinase-like (PK-like)"/>
    <property type="match status" value="1"/>
</dbReference>
<feature type="binding site" evidence="10">
    <location>
        <position position="144"/>
    </location>
    <ligand>
        <name>ATP</name>
        <dbReference type="ChEBI" id="CHEBI:30616"/>
    </ligand>
</feature>
<evidence type="ECO:0000256" key="4">
    <source>
        <dbReference type="ARBA" id="ARBA00022679"/>
    </source>
</evidence>
<keyword evidence="14" id="KW-1185">Reference proteome</keyword>
<dbReference type="EC" id="2.7.11.1" evidence="2"/>
<comment type="caution">
    <text evidence="13">The sequence shown here is derived from an EMBL/GenBank/DDBJ whole genome shotgun (WGS) entry which is preliminary data.</text>
</comment>
<dbReference type="GO" id="GO:0005524">
    <property type="term" value="F:ATP binding"/>
    <property type="evidence" value="ECO:0007669"/>
    <property type="project" value="UniProtKB-UniRule"/>
</dbReference>
<evidence type="ECO:0000256" key="11">
    <source>
        <dbReference type="RuleBase" id="RU000304"/>
    </source>
</evidence>
<dbReference type="SMART" id="SM00220">
    <property type="entry name" value="S_TKc"/>
    <property type="match status" value="1"/>
</dbReference>
<keyword evidence="5 10" id="KW-0547">Nucleotide-binding</keyword>
<dbReference type="InterPro" id="IPR000719">
    <property type="entry name" value="Prot_kinase_dom"/>
</dbReference>
<dbReference type="FunFam" id="1.10.510.10:FF:000754">
    <property type="entry name" value="Interleukin-1 receptor-associated kinase"/>
    <property type="match status" value="1"/>
</dbReference>
<dbReference type="OrthoDB" id="4062651at2759"/>
<evidence type="ECO:0000256" key="3">
    <source>
        <dbReference type="ARBA" id="ARBA00022527"/>
    </source>
</evidence>
<evidence type="ECO:0000256" key="10">
    <source>
        <dbReference type="PROSITE-ProRule" id="PRU10141"/>
    </source>
</evidence>
<evidence type="ECO:0000256" key="1">
    <source>
        <dbReference type="ARBA" id="ARBA00008718"/>
    </source>
</evidence>
<evidence type="ECO:0000256" key="7">
    <source>
        <dbReference type="ARBA" id="ARBA00022840"/>
    </source>
</evidence>
<proteinExistence type="inferred from homology"/>
<organism evidence="13 14">
    <name type="scientific">Asbolus verrucosus</name>
    <name type="common">Desert ironclad beetle</name>
    <dbReference type="NCBI Taxonomy" id="1661398"/>
    <lineage>
        <taxon>Eukaryota</taxon>
        <taxon>Metazoa</taxon>
        <taxon>Ecdysozoa</taxon>
        <taxon>Arthropoda</taxon>
        <taxon>Hexapoda</taxon>
        <taxon>Insecta</taxon>
        <taxon>Pterygota</taxon>
        <taxon>Neoptera</taxon>
        <taxon>Endopterygota</taxon>
        <taxon>Coleoptera</taxon>
        <taxon>Polyphaga</taxon>
        <taxon>Cucujiformia</taxon>
        <taxon>Tenebrionidae</taxon>
        <taxon>Pimeliinae</taxon>
        <taxon>Asbolus</taxon>
    </lineage>
</organism>
<dbReference type="EMBL" id="QDEB01106815">
    <property type="protein sequence ID" value="RZB89893.1"/>
    <property type="molecule type" value="Genomic_DNA"/>
</dbReference>
<evidence type="ECO:0000256" key="5">
    <source>
        <dbReference type="ARBA" id="ARBA00022741"/>
    </source>
</evidence>
<dbReference type="GO" id="GO:0005886">
    <property type="term" value="C:plasma membrane"/>
    <property type="evidence" value="ECO:0007669"/>
    <property type="project" value="TreeGrafter"/>
</dbReference>
<protein>
    <recommendedName>
        <fullName evidence="2">non-specific serine/threonine protein kinase</fullName>
        <ecNumber evidence="2">2.7.11.1</ecNumber>
    </recommendedName>
</protein>
<reference evidence="13 14" key="1">
    <citation type="submission" date="2017-03" db="EMBL/GenBank/DDBJ databases">
        <title>Genome of the blue death feigning beetle - Asbolus verrucosus.</title>
        <authorList>
            <person name="Rider S.D."/>
        </authorList>
    </citation>
    <scope>NUCLEOTIDE SEQUENCE [LARGE SCALE GENOMIC DNA]</scope>
    <source>
        <strain evidence="13">Butters</strain>
        <tissue evidence="13">Head and leg muscle</tissue>
    </source>
</reference>
<evidence type="ECO:0000256" key="6">
    <source>
        <dbReference type="ARBA" id="ARBA00022777"/>
    </source>
</evidence>
<dbReference type="PANTHER" id="PTHR27001:SF931">
    <property type="entry name" value="OS11G0664100 PROTEIN"/>
    <property type="match status" value="1"/>
</dbReference>
<evidence type="ECO:0000256" key="9">
    <source>
        <dbReference type="ARBA" id="ARBA00048679"/>
    </source>
</evidence>
<feature type="domain" description="Protein kinase" evidence="12">
    <location>
        <begin position="115"/>
        <end position="389"/>
    </location>
</feature>
<dbReference type="GO" id="GO:0004674">
    <property type="term" value="F:protein serine/threonine kinase activity"/>
    <property type="evidence" value="ECO:0007669"/>
    <property type="project" value="UniProtKB-KW"/>
</dbReference>
<keyword evidence="13" id="KW-0675">Receptor</keyword>
<comment type="catalytic activity">
    <reaction evidence="8">
        <text>L-threonyl-[protein] + ATP = O-phospho-L-threonyl-[protein] + ADP + H(+)</text>
        <dbReference type="Rhea" id="RHEA:46608"/>
        <dbReference type="Rhea" id="RHEA-COMP:11060"/>
        <dbReference type="Rhea" id="RHEA-COMP:11605"/>
        <dbReference type="ChEBI" id="CHEBI:15378"/>
        <dbReference type="ChEBI" id="CHEBI:30013"/>
        <dbReference type="ChEBI" id="CHEBI:30616"/>
        <dbReference type="ChEBI" id="CHEBI:61977"/>
        <dbReference type="ChEBI" id="CHEBI:456216"/>
        <dbReference type="EC" id="2.7.11.1"/>
    </reaction>
</comment>
<evidence type="ECO:0000256" key="2">
    <source>
        <dbReference type="ARBA" id="ARBA00012513"/>
    </source>
</evidence>
<sequence>MPQLSSLLNNSRENLNMPNLSELSVESYEERSTNLNMPNLSELSALSLEEGSTNLPAFSQLIQNVDVKTLSTKNSTPSRSCTSPLPNLSLNTLLPHFTYTQLEHATDNFDETPLTQSGRFLGSGAFGKVYLAVGLFTRPVAVKKLLLDNVDEVHVDDTITRQFRNEVEVLSKYKHENLLSLLGYSCDGCTYCLLYEYIPGGALKDRLEKRELIWTERLYIAIGTAKAISYLHTAFSTPLIHRDVKSANILLDFANKPKLCDFGLIKLSPSQNTSTGTTIFGTSAYMAPEAFRGDISTKLDTFSFGVVLLELLTSLAPVDETREGVDLVTHIEENCDNDITPLLDTSVGGWVANEIHFGQELFKIASQCLEEKKKRPTMEKICQNLAELM</sequence>
<evidence type="ECO:0000313" key="14">
    <source>
        <dbReference type="Proteomes" id="UP000292052"/>
    </source>
</evidence>
<name>A0A482VFR1_ASBVE</name>
<dbReference type="AlphaFoldDB" id="A0A482VFR1"/>
<dbReference type="Proteomes" id="UP000292052">
    <property type="component" value="Unassembled WGS sequence"/>
</dbReference>
<gene>
    <name evidence="13" type="ORF">BDFB_005209</name>
</gene>
<dbReference type="Gene3D" id="1.10.510.10">
    <property type="entry name" value="Transferase(Phosphotransferase) domain 1"/>
    <property type="match status" value="1"/>
</dbReference>
<comment type="similarity">
    <text evidence="1">Belongs to the protein kinase superfamily. TKL Ser/Thr protein kinase family. Pelle subfamily.</text>
</comment>
<evidence type="ECO:0000259" key="12">
    <source>
        <dbReference type="PROSITE" id="PS50011"/>
    </source>
</evidence>
<dbReference type="Pfam" id="PF00069">
    <property type="entry name" value="Pkinase"/>
    <property type="match status" value="1"/>
</dbReference>
<evidence type="ECO:0000313" key="13">
    <source>
        <dbReference type="EMBL" id="RZB89893.1"/>
    </source>
</evidence>
<keyword evidence="6 13" id="KW-0418">Kinase</keyword>
<evidence type="ECO:0000256" key="8">
    <source>
        <dbReference type="ARBA" id="ARBA00047899"/>
    </source>
</evidence>
<dbReference type="PROSITE" id="PS50011">
    <property type="entry name" value="PROTEIN_KINASE_DOM"/>
    <property type="match status" value="1"/>
</dbReference>
<dbReference type="PANTHER" id="PTHR27001">
    <property type="entry name" value="OS01G0253100 PROTEIN"/>
    <property type="match status" value="1"/>
</dbReference>
<dbReference type="InterPro" id="IPR011009">
    <property type="entry name" value="Kinase-like_dom_sf"/>
</dbReference>
<dbReference type="PROSITE" id="PS00107">
    <property type="entry name" value="PROTEIN_KINASE_ATP"/>
    <property type="match status" value="1"/>
</dbReference>
<comment type="catalytic activity">
    <reaction evidence="9">
        <text>L-seryl-[protein] + ATP = O-phospho-L-seryl-[protein] + ADP + H(+)</text>
        <dbReference type="Rhea" id="RHEA:17989"/>
        <dbReference type="Rhea" id="RHEA-COMP:9863"/>
        <dbReference type="Rhea" id="RHEA-COMP:11604"/>
        <dbReference type="ChEBI" id="CHEBI:15378"/>
        <dbReference type="ChEBI" id="CHEBI:29999"/>
        <dbReference type="ChEBI" id="CHEBI:30616"/>
        <dbReference type="ChEBI" id="CHEBI:83421"/>
        <dbReference type="ChEBI" id="CHEBI:456216"/>
        <dbReference type="EC" id="2.7.11.1"/>
    </reaction>
</comment>
<keyword evidence="3 11" id="KW-0723">Serine/threonine-protein kinase</keyword>
<accession>A0A482VFR1</accession>
<dbReference type="STRING" id="1661398.A0A482VFR1"/>
<keyword evidence="7 10" id="KW-0067">ATP-binding</keyword>
<dbReference type="Gene3D" id="3.30.200.20">
    <property type="entry name" value="Phosphorylase Kinase, domain 1"/>
    <property type="match status" value="1"/>
</dbReference>